<comment type="subcellular location">
    <subcellularLocation>
        <location evidence="1">Nucleus</location>
    </subcellularLocation>
</comment>
<evidence type="ECO:0000256" key="7">
    <source>
        <dbReference type="ARBA" id="ARBA00044529"/>
    </source>
</evidence>
<feature type="compositionally biased region" description="Basic and acidic residues" evidence="8">
    <location>
        <begin position="523"/>
        <end position="543"/>
    </location>
</feature>
<dbReference type="InterPro" id="IPR052287">
    <property type="entry name" value="NHEJ_factor"/>
</dbReference>
<dbReference type="Gene3D" id="2.170.210.10">
    <property type="entry name" value="DNA double-strand break repair and VJ recombination XRCC4, N-terminal"/>
    <property type="match status" value="1"/>
</dbReference>
<evidence type="ECO:0000256" key="1">
    <source>
        <dbReference type="ARBA" id="ARBA00004123"/>
    </source>
</evidence>
<feature type="region of interest" description="Disordered" evidence="8">
    <location>
        <begin position="264"/>
        <end position="551"/>
    </location>
</feature>
<comment type="similarity">
    <text evidence="6">Belongs to the XRCC4-XLF family. XLF subfamily.</text>
</comment>
<dbReference type="OrthoDB" id="2155935at2759"/>
<keyword evidence="3" id="KW-0238">DNA-binding</keyword>
<reference evidence="11" key="2">
    <citation type="journal article" date="2023" name="IMA Fungus">
        <title>Comparative genomic study of the Penicillium genus elucidates a diverse pangenome and 15 lateral gene transfer events.</title>
        <authorList>
            <person name="Petersen C."/>
            <person name="Sorensen T."/>
            <person name="Nielsen M.R."/>
            <person name="Sondergaard T.E."/>
            <person name="Sorensen J.L."/>
            <person name="Fitzpatrick D.A."/>
            <person name="Frisvad J.C."/>
            <person name="Nielsen K.L."/>
        </authorList>
    </citation>
    <scope>NUCLEOTIDE SEQUENCE</scope>
    <source>
        <strain evidence="11">IBT 30069</strain>
    </source>
</reference>
<dbReference type="InterPro" id="IPR038051">
    <property type="entry name" value="XRCC4-like_N_sf"/>
</dbReference>
<evidence type="ECO:0000256" key="2">
    <source>
        <dbReference type="ARBA" id="ARBA00022763"/>
    </source>
</evidence>
<keyword evidence="4" id="KW-0234">DNA repair</keyword>
<evidence type="ECO:0000256" key="6">
    <source>
        <dbReference type="ARBA" id="ARBA00025747"/>
    </source>
</evidence>
<dbReference type="InterPro" id="IPR053829">
    <property type="entry name" value="XLF-like_CC"/>
</dbReference>
<evidence type="ECO:0000256" key="8">
    <source>
        <dbReference type="SAM" id="MobiDB-lite"/>
    </source>
</evidence>
<feature type="compositionally biased region" description="Basic and acidic residues" evidence="8">
    <location>
        <begin position="484"/>
        <end position="500"/>
    </location>
</feature>
<reference evidence="11" key="1">
    <citation type="submission" date="2022-11" db="EMBL/GenBank/DDBJ databases">
        <authorList>
            <person name="Petersen C."/>
        </authorList>
    </citation>
    <scope>NUCLEOTIDE SEQUENCE</scope>
    <source>
        <strain evidence="11">IBT 30069</strain>
    </source>
</reference>
<dbReference type="GO" id="GO:0045027">
    <property type="term" value="F:DNA end binding"/>
    <property type="evidence" value="ECO:0007669"/>
    <property type="project" value="TreeGrafter"/>
</dbReference>
<dbReference type="Pfam" id="PF21928">
    <property type="entry name" value="XLF_CC"/>
    <property type="match status" value="1"/>
</dbReference>
<protein>
    <recommendedName>
        <fullName evidence="7">Non-homologous end-joining factor 1</fullName>
    </recommendedName>
</protein>
<feature type="compositionally biased region" description="Low complexity" evidence="8">
    <location>
        <begin position="462"/>
        <end position="471"/>
    </location>
</feature>
<dbReference type="AlphaFoldDB" id="A0A9W9F614"/>
<organism evidence="11 12">
    <name type="scientific">Penicillium angulare</name>
    <dbReference type="NCBI Taxonomy" id="116970"/>
    <lineage>
        <taxon>Eukaryota</taxon>
        <taxon>Fungi</taxon>
        <taxon>Dikarya</taxon>
        <taxon>Ascomycota</taxon>
        <taxon>Pezizomycotina</taxon>
        <taxon>Eurotiomycetes</taxon>
        <taxon>Eurotiomycetidae</taxon>
        <taxon>Eurotiales</taxon>
        <taxon>Aspergillaceae</taxon>
        <taxon>Penicillium</taxon>
    </lineage>
</organism>
<name>A0A9W9F614_9EURO</name>
<evidence type="ECO:0000256" key="4">
    <source>
        <dbReference type="ARBA" id="ARBA00023204"/>
    </source>
</evidence>
<feature type="compositionally biased region" description="Polar residues" evidence="8">
    <location>
        <begin position="264"/>
        <end position="279"/>
    </location>
</feature>
<evidence type="ECO:0000259" key="10">
    <source>
        <dbReference type="Pfam" id="PF21928"/>
    </source>
</evidence>
<dbReference type="EMBL" id="JAPQKH010000006">
    <property type="protein sequence ID" value="KAJ5094195.1"/>
    <property type="molecule type" value="Genomic_DNA"/>
</dbReference>
<dbReference type="Proteomes" id="UP001149165">
    <property type="component" value="Unassembled WGS sequence"/>
</dbReference>
<evidence type="ECO:0000256" key="3">
    <source>
        <dbReference type="ARBA" id="ARBA00023125"/>
    </source>
</evidence>
<evidence type="ECO:0000313" key="11">
    <source>
        <dbReference type="EMBL" id="KAJ5094195.1"/>
    </source>
</evidence>
<keyword evidence="5" id="KW-0539">Nucleus</keyword>
<dbReference type="CDD" id="cd22285">
    <property type="entry name" value="HD_XLF_N"/>
    <property type="match status" value="1"/>
</dbReference>
<dbReference type="Pfam" id="PF09302">
    <property type="entry name" value="XLF"/>
    <property type="match status" value="1"/>
</dbReference>
<keyword evidence="12" id="KW-1185">Reference proteome</keyword>
<dbReference type="PANTHER" id="PTHR32235:SF1">
    <property type="entry name" value="NON-HOMOLOGOUS END-JOINING FACTOR 1"/>
    <property type="match status" value="1"/>
</dbReference>
<feature type="domain" description="XLF-like N-terminal" evidence="9">
    <location>
        <begin position="4"/>
        <end position="120"/>
    </location>
</feature>
<evidence type="ECO:0000313" key="12">
    <source>
        <dbReference type="Proteomes" id="UP001149165"/>
    </source>
</evidence>
<dbReference type="PANTHER" id="PTHR32235">
    <property type="entry name" value="NON-HOMOLOGOUS END-JOINING FACTOR 1"/>
    <property type="match status" value="1"/>
</dbReference>
<gene>
    <name evidence="11" type="ORF">N7456_010056</name>
</gene>
<keyword evidence="2" id="KW-0227">DNA damage</keyword>
<feature type="compositionally biased region" description="Basic and acidic residues" evidence="8">
    <location>
        <begin position="308"/>
        <end position="327"/>
    </location>
</feature>
<sequence length="551" mass="60601">MSPTWQRLTLQQSNLPPLLFQFTWTHKGYNLYITDLTSIWSEELSHQQILKQAEENATTIDPSEDKDQFEVLLVKIGEALRGDGGSATLNSSQSNELKLTTNSKLPPPLRPLKWIIHLSKKASPSITDQLLLPLLRDEAGWESRRRFLLDQLKQKDWVIGKLFDKFEALGIDPGTVFPAAAGVRSKKGNTRSDVGRVIKGVAVFDESKWLRESTKASSVDSNSLATDVINEITGSDKSVDIEKLRAVEDNWWTDLPSLSESSFLSDKIDQTSNERASTTRNDDDIVASQHDYDLDKDGASTTSEEDEFQVKDMPPRRKAQTQDEKPEITSPPVKSKTKAQPPTKDADATASDSESDLEPKTLSKAQKKRTPTPEPKHEEPPKKTTKAKGGLGVIGGKKKKEEKQPSPAPSPAPSPSPPSQAEPPSPETSKLAEAPTEPATPSKAKRSTKLGMIGGKSKKKAPAAAGPVSPVAEREQEQVPEPPSAKKGDTKGAEATRPVKEYVSGVSPKREETAPPPALVETDEQKTARKRDELKRQLEEKSKAPKKKRRF</sequence>
<feature type="compositionally biased region" description="Pro residues" evidence="8">
    <location>
        <begin position="406"/>
        <end position="426"/>
    </location>
</feature>
<proteinExistence type="inferred from homology"/>
<accession>A0A9W9F614</accession>
<dbReference type="GO" id="GO:0006303">
    <property type="term" value="P:double-strand break repair via nonhomologous end joining"/>
    <property type="evidence" value="ECO:0007669"/>
    <property type="project" value="UniProtKB-ARBA"/>
</dbReference>
<dbReference type="InterPro" id="IPR015381">
    <property type="entry name" value="XLF-like_N"/>
</dbReference>
<evidence type="ECO:0000259" key="9">
    <source>
        <dbReference type="Pfam" id="PF09302"/>
    </source>
</evidence>
<evidence type="ECO:0000256" key="5">
    <source>
        <dbReference type="ARBA" id="ARBA00023242"/>
    </source>
</evidence>
<dbReference type="GO" id="GO:0032807">
    <property type="term" value="C:DNA ligase IV complex"/>
    <property type="evidence" value="ECO:0007669"/>
    <property type="project" value="TreeGrafter"/>
</dbReference>
<feature type="domain" description="XLF-like coiled-coil region" evidence="10">
    <location>
        <begin position="124"/>
        <end position="172"/>
    </location>
</feature>
<comment type="caution">
    <text evidence="11">The sequence shown here is derived from an EMBL/GenBank/DDBJ whole genome shotgun (WGS) entry which is preliminary data.</text>
</comment>